<gene>
    <name evidence="2" type="primary">Hypp3512</name>
    <name evidence="2" type="ORF">BLAG_LOCUS20235</name>
</gene>
<proteinExistence type="predicted"/>
<dbReference type="Proteomes" id="UP000838412">
    <property type="component" value="Chromosome 6"/>
</dbReference>
<dbReference type="AlphaFoldDB" id="A0A8K0EXC7"/>
<evidence type="ECO:0000313" key="2">
    <source>
        <dbReference type="EMBL" id="CAH1266685.1"/>
    </source>
</evidence>
<accession>A0A8K0EXC7</accession>
<name>A0A8K0EXC7_BRALA</name>
<protein>
    <submittedName>
        <fullName evidence="2">Hypp3512 protein</fullName>
    </submittedName>
</protein>
<evidence type="ECO:0000313" key="3">
    <source>
        <dbReference type="Proteomes" id="UP000838412"/>
    </source>
</evidence>
<dbReference type="EMBL" id="OV696691">
    <property type="protein sequence ID" value="CAH1266685.1"/>
    <property type="molecule type" value="Genomic_DNA"/>
</dbReference>
<feature type="region of interest" description="Disordered" evidence="1">
    <location>
        <begin position="27"/>
        <end position="47"/>
    </location>
</feature>
<dbReference type="OrthoDB" id="10111998at2759"/>
<sequence length="79" mass="8796">MHATLLNDVIVDGITMGFRKDLMPELQGDVQHSDPPVMNSGSRHQQRVVIKRDQTRVALRRFAGVGKTLSLQEDGRGDV</sequence>
<organism evidence="2 3">
    <name type="scientific">Branchiostoma lanceolatum</name>
    <name type="common">Common lancelet</name>
    <name type="synonym">Amphioxus lanceolatum</name>
    <dbReference type="NCBI Taxonomy" id="7740"/>
    <lineage>
        <taxon>Eukaryota</taxon>
        <taxon>Metazoa</taxon>
        <taxon>Chordata</taxon>
        <taxon>Cephalochordata</taxon>
        <taxon>Leptocardii</taxon>
        <taxon>Amphioxiformes</taxon>
        <taxon>Branchiostomatidae</taxon>
        <taxon>Branchiostoma</taxon>
    </lineage>
</organism>
<evidence type="ECO:0000256" key="1">
    <source>
        <dbReference type="SAM" id="MobiDB-lite"/>
    </source>
</evidence>
<reference evidence="2" key="1">
    <citation type="submission" date="2022-01" db="EMBL/GenBank/DDBJ databases">
        <authorList>
            <person name="Braso-Vives M."/>
        </authorList>
    </citation>
    <scope>NUCLEOTIDE SEQUENCE</scope>
</reference>
<keyword evidence="3" id="KW-1185">Reference proteome</keyword>